<dbReference type="RefSeq" id="WP_277566070.1">
    <property type="nucleotide sequence ID" value="NZ_JAPDHZ010000003.1"/>
</dbReference>
<name>A0A9X4KH93_9BACL</name>
<protein>
    <submittedName>
        <fullName evidence="1">Uncharacterized protein</fullName>
    </submittedName>
</protein>
<accession>A0A9X4KH93</accession>
<comment type="caution">
    <text evidence="1">The sequence shown here is derived from an EMBL/GenBank/DDBJ whole genome shotgun (WGS) entry which is preliminary data.</text>
</comment>
<keyword evidence="2" id="KW-1185">Reference proteome</keyword>
<evidence type="ECO:0000313" key="1">
    <source>
        <dbReference type="EMBL" id="MDG0792254.1"/>
    </source>
</evidence>
<organism evidence="1 2">
    <name type="scientific">Cohnella ginsengisoli</name>
    <dbReference type="NCBI Taxonomy" id="425004"/>
    <lineage>
        <taxon>Bacteria</taxon>
        <taxon>Bacillati</taxon>
        <taxon>Bacillota</taxon>
        <taxon>Bacilli</taxon>
        <taxon>Bacillales</taxon>
        <taxon>Paenibacillaceae</taxon>
        <taxon>Cohnella</taxon>
    </lineage>
</organism>
<proteinExistence type="predicted"/>
<sequence length="94" mass="10824">MSREAAFDFQLLQKILPRIQGSNSSVRQVLMQLLQITLGADKKLDKSKLEEDASELWRSIEKTVDGAAYPQSARKIVYMLRRLDEDGFTSYWLS</sequence>
<gene>
    <name evidence="1" type="ORF">OMP38_16295</name>
</gene>
<evidence type="ECO:0000313" key="2">
    <source>
        <dbReference type="Proteomes" id="UP001153387"/>
    </source>
</evidence>
<dbReference type="AlphaFoldDB" id="A0A9X4KH93"/>
<dbReference type="EMBL" id="JAPDHZ010000003">
    <property type="protein sequence ID" value="MDG0792254.1"/>
    <property type="molecule type" value="Genomic_DNA"/>
</dbReference>
<dbReference type="Proteomes" id="UP001153387">
    <property type="component" value="Unassembled WGS sequence"/>
</dbReference>
<reference evidence="1 2" key="1">
    <citation type="submission" date="2022-10" db="EMBL/GenBank/DDBJ databases">
        <title>Comparative genomic analysis of Cohnella hashimotonis sp. nov., isolated from the International Space Station.</title>
        <authorList>
            <person name="Simpson A."/>
            <person name="Venkateswaran K."/>
        </authorList>
    </citation>
    <scope>NUCLEOTIDE SEQUENCE [LARGE SCALE GENOMIC DNA]</scope>
    <source>
        <strain evidence="1 2">DSM 18997</strain>
    </source>
</reference>